<evidence type="ECO:0000256" key="1">
    <source>
        <dbReference type="ARBA" id="ARBA00012493"/>
    </source>
</evidence>
<dbReference type="PANTHER" id="PTHR37984:SF5">
    <property type="entry name" value="PROTEIN NYNRIN-LIKE"/>
    <property type="match status" value="1"/>
</dbReference>
<dbReference type="Gene3D" id="3.10.10.10">
    <property type="entry name" value="HIV Type 1 Reverse Transcriptase, subunit A, domain 1"/>
    <property type="match status" value="1"/>
</dbReference>
<dbReference type="CDD" id="cd01647">
    <property type="entry name" value="RT_LTR"/>
    <property type="match status" value="1"/>
</dbReference>
<dbReference type="InterPro" id="IPR041588">
    <property type="entry name" value="Integrase_H2C2"/>
</dbReference>
<dbReference type="SUPFAM" id="SSF53098">
    <property type="entry name" value="Ribonuclease H-like"/>
    <property type="match status" value="1"/>
</dbReference>
<keyword evidence="5" id="KW-0255">Endonuclease</keyword>
<feature type="compositionally biased region" description="Polar residues" evidence="9">
    <location>
        <begin position="1290"/>
        <end position="1306"/>
    </location>
</feature>
<dbReference type="Pfam" id="PF17917">
    <property type="entry name" value="RT_RNaseH"/>
    <property type="match status" value="1"/>
</dbReference>
<dbReference type="Gene3D" id="3.10.20.370">
    <property type="match status" value="1"/>
</dbReference>
<keyword evidence="14" id="KW-1185">Reference proteome</keyword>
<evidence type="ECO:0000313" key="14">
    <source>
        <dbReference type="Proteomes" id="UP001652700"/>
    </source>
</evidence>
<evidence type="ECO:0000313" key="13">
    <source>
        <dbReference type="EnsemblMetazoa" id="XP_050504315.1"/>
    </source>
</evidence>
<dbReference type="SUPFAM" id="SSF56672">
    <property type="entry name" value="DNA/RNA polymerases"/>
    <property type="match status" value="1"/>
</dbReference>
<sequence length="1336" mass="150219">MSKEKVMALVGNIEQFNETGGEDFNSYLERLEHLFIVNKVDENMKISLFITLAGPMVYQTLKNLVAPKKPTELTYAEIKSKLILHYAPPVSEIYERFVFYNCQQKVNQSVSDYMVELKKLSSTCNFGQFLEDALRDRFVCGMMDEGIQKKLLAEAGLTFANACQIAQASELAQKQVRSLADTSSNVNSLKKSGFQQSSSDKVKCPKCGRKHEKGDCPASRWKCYGCSKVGHVKRLCPNKKNSSTIGVVEESESDSVFQCNELNEDLWKLNMLKDEASGAPHKLKLLLNGELYIDFEVDTGACKSVISADGYKIMFGNQVKLSPVSYKLNVVSGQGIKAIGECNVKVELDNNNFILPLTVIESPKQFTPLLGRNWLNVLFPGWQQKFSSGFVNFLQGSNTVSELKLKFPVVFDNNLCNPIKIFKINFSIKKDATPIFRKPYSMPYALKHKVEEKLGQMIKVGILKPVSFSEWASPIVIVPKKCGNDVRICVDFRVTVNKVLNVNQYPLPIPADIFASLAGGKIFCVLDMSGAYQQLQVHSDSQKYLTINTHMGMFRYTRLTYGIACAPALFQSVIDQILCGIQGVSVYLDDVLIAGSSLEHAKEILGKVLSKLSEFNVKLNVDKCRFFENQVEYLGHLIDKDGIHPTKEKLRAIVDAPEPRDLTQLRSYLGLINFYSKFVPMLSSQLRPLYKLLERGQEFSLNKECIEAFEKSKRLICENDVLAHYDTNKTIVIACDASAYGVGGVLSHRESNGQEKPIFFVSGSLSKAEKNYSQLEREALAIIFCVKKFHKFIYGRSFILVSDHQPLKILFNPDRNISVLSASRITRWNVILSAYSYTIEYRKGSKMYEADMLSRLPLSDVTGIDSSINSFNLTEDLPISYEDVAKVSSKDGILLQVMDFVKTGWPNKCGDGELKPYFLKRNELSIESQCLMVGIRVVIPTVLRESILELIHEGHIGIVRSKMLARAVVWWPGLQQDIETMINSCQVCQITQNNSEKALVSWPKTENVFERIHVDFFYKNNCTFLIIVDSKSKWVDIHVMKKGTSVLHTLDKLKVTFSLMGLPVMLVSDNGPPFNATEFTRFCQNNGITILKSPPYHPQSNGCAERHVQTVKAALEKCSIQQSELTMEQQVVNFLFKYRNTPSASTGLSPNEIVFKVKPRTRIDLLKPRKEGKVMFNKNVDYVKPDVFTTGEKVLVGKLGPYVQDKWVEGVIVRCVSATTYFVKVDDKIMYKHVNNLRKLTNTRVNLDVEKCTELLPVSHANVGNDMVPIAKIPNSDEQDKGNLIQVKSPSIQTEAHPSSSLSQAVSGDCAVNSPGTETSLRRSSRIGKKRVRLDL</sequence>
<evidence type="ECO:0000259" key="10">
    <source>
        <dbReference type="PROSITE" id="PS50158"/>
    </source>
</evidence>
<dbReference type="InterPro" id="IPR012337">
    <property type="entry name" value="RNaseH-like_sf"/>
</dbReference>
<dbReference type="InterPro" id="IPR050951">
    <property type="entry name" value="Retrovirus_Pol_polyprotein"/>
</dbReference>
<feature type="compositionally biased region" description="Basic residues" evidence="9">
    <location>
        <begin position="1323"/>
        <end position="1336"/>
    </location>
</feature>
<dbReference type="GeneID" id="126883111"/>
<reference evidence="13" key="1">
    <citation type="submission" date="2025-05" db="UniProtKB">
        <authorList>
            <consortium name="EnsemblMetazoa"/>
        </authorList>
    </citation>
    <scope>IDENTIFICATION</scope>
</reference>
<dbReference type="PANTHER" id="PTHR37984">
    <property type="entry name" value="PROTEIN CBG26694"/>
    <property type="match status" value="1"/>
</dbReference>
<feature type="domain" description="Reverse transcriptase" evidence="11">
    <location>
        <begin position="459"/>
        <end position="638"/>
    </location>
</feature>
<dbReference type="CDD" id="cd09274">
    <property type="entry name" value="RNase_HI_RT_Ty3"/>
    <property type="match status" value="1"/>
</dbReference>
<dbReference type="Pfam" id="PF00078">
    <property type="entry name" value="RVT_1"/>
    <property type="match status" value="1"/>
</dbReference>
<dbReference type="InterPro" id="IPR036397">
    <property type="entry name" value="RNaseH_sf"/>
</dbReference>
<feature type="region of interest" description="Disordered" evidence="9">
    <location>
        <begin position="1290"/>
        <end position="1336"/>
    </location>
</feature>
<feature type="domain" description="CCHC-type" evidence="10">
    <location>
        <begin position="222"/>
        <end position="238"/>
    </location>
</feature>
<dbReference type="Proteomes" id="UP001652700">
    <property type="component" value="Unplaced"/>
</dbReference>
<protein>
    <recommendedName>
        <fullName evidence="1">RNA-directed DNA polymerase</fullName>
        <ecNumber evidence="1">2.7.7.49</ecNumber>
    </recommendedName>
</protein>
<evidence type="ECO:0000256" key="6">
    <source>
        <dbReference type="ARBA" id="ARBA00022801"/>
    </source>
</evidence>
<evidence type="ECO:0000259" key="12">
    <source>
        <dbReference type="PROSITE" id="PS50994"/>
    </source>
</evidence>
<dbReference type="Gene3D" id="3.30.420.10">
    <property type="entry name" value="Ribonuclease H-like superfamily/Ribonuclease H"/>
    <property type="match status" value="1"/>
</dbReference>
<dbReference type="InterPro" id="IPR001584">
    <property type="entry name" value="Integrase_cat-core"/>
</dbReference>
<dbReference type="PROSITE" id="PS50158">
    <property type="entry name" value="ZF_CCHC"/>
    <property type="match status" value="1"/>
</dbReference>
<dbReference type="InterPro" id="IPR001878">
    <property type="entry name" value="Znf_CCHC"/>
</dbReference>
<accession>A0ABM5K2A1</accession>
<evidence type="ECO:0000256" key="5">
    <source>
        <dbReference type="ARBA" id="ARBA00022759"/>
    </source>
</evidence>
<keyword evidence="8" id="KW-0862">Zinc</keyword>
<keyword evidence="8" id="KW-0479">Metal-binding</keyword>
<evidence type="ECO:0000256" key="9">
    <source>
        <dbReference type="SAM" id="MobiDB-lite"/>
    </source>
</evidence>
<dbReference type="Gene3D" id="3.30.70.270">
    <property type="match status" value="2"/>
</dbReference>
<dbReference type="Gene3D" id="2.40.70.10">
    <property type="entry name" value="Acid Proteases"/>
    <property type="match status" value="1"/>
</dbReference>
<dbReference type="InterPro" id="IPR021109">
    <property type="entry name" value="Peptidase_aspartic_dom_sf"/>
</dbReference>
<keyword evidence="7" id="KW-0695">RNA-directed DNA polymerase</keyword>
<evidence type="ECO:0000256" key="4">
    <source>
        <dbReference type="ARBA" id="ARBA00022722"/>
    </source>
</evidence>
<evidence type="ECO:0000256" key="2">
    <source>
        <dbReference type="ARBA" id="ARBA00022679"/>
    </source>
</evidence>
<dbReference type="InterPro" id="IPR043502">
    <property type="entry name" value="DNA/RNA_pol_sf"/>
</dbReference>
<evidence type="ECO:0000256" key="3">
    <source>
        <dbReference type="ARBA" id="ARBA00022695"/>
    </source>
</evidence>
<proteinExistence type="predicted"/>
<dbReference type="Gene3D" id="1.10.340.70">
    <property type="match status" value="1"/>
</dbReference>
<dbReference type="InterPro" id="IPR000477">
    <property type="entry name" value="RT_dom"/>
</dbReference>
<keyword evidence="4" id="KW-0540">Nuclease</keyword>
<organism evidence="13 14">
    <name type="scientific">Diabrotica virgifera virgifera</name>
    <name type="common">western corn rootworm</name>
    <dbReference type="NCBI Taxonomy" id="50390"/>
    <lineage>
        <taxon>Eukaryota</taxon>
        <taxon>Metazoa</taxon>
        <taxon>Ecdysozoa</taxon>
        <taxon>Arthropoda</taxon>
        <taxon>Hexapoda</taxon>
        <taxon>Insecta</taxon>
        <taxon>Pterygota</taxon>
        <taxon>Neoptera</taxon>
        <taxon>Endopterygota</taxon>
        <taxon>Coleoptera</taxon>
        <taxon>Polyphaga</taxon>
        <taxon>Cucujiformia</taxon>
        <taxon>Chrysomeloidea</taxon>
        <taxon>Chrysomelidae</taxon>
        <taxon>Galerucinae</taxon>
        <taxon>Diabroticina</taxon>
        <taxon>Diabroticites</taxon>
        <taxon>Diabrotica</taxon>
    </lineage>
</organism>
<keyword evidence="6" id="KW-0378">Hydrolase</keyword>
<keyword evidence="3" id="KW-0548">Nucleotidyltransferase</keyword>
<dbReference type="EC" id="2.7.7.49" evidence="1"/>
<evidence type="ECO:0000259" key="11">
    <source>
        <dbReference type="PROSITE" id="PS50878"/>
    </source>
</evidence>
<dbReference type="Pfam" id="PF00665">
    <property type="entry name" value="rve"/>
    <property type="match status" value="1"/>
</dbReference>
<dbReference type="EnsemblMetazoa" id="XM_050648358.1">
    <property type="protein sequence ID" value="XP_050504315.1"/>
    <property type="gene ID" value="LOC126883111"/>
</dbReference>
<dbReference type="InterPro" id="IPR041373">
    <property type="entry name" value="RT_RNaseH"/>
</dbReference>
<dbReference type="SUPFAM" id="SSF50630">
    <property type="entry name" value="Acid proteases"/>
    <property type="match status" value="1"/>
</dbReference>
<dbReference type="InterPro" id="IPR043128">
    <property type="entry name" value="Rev_trsase/Diguanyl_cyclase"/>
</dbReference>
<keyword evidence="8" id="KW-0863">Zinc-finger</keyword>
<dbReference type="PROSITE" id="PS50994">
    <property type="entry name" value="INTEGRASE"/>
    <property type="match status" value="1"/>
</dbReference>
<dbReference type="RefSeq" id="XP_050504315.1">
    <property type="nucleotide sequence ID" value="XM_050648358.1"/>
</dbReference>
<dbReference type="Gene3D" id="4.10.60.10">
    <property type="entry name" value="Zinc finger, CCHC-type"/>
    <property type="match status" value="1"/>
</dbReference>
<dbReference type="PROSITE" id="PS50878">
    <property type="entry name" value="RT_POL"/>
    <property type="match status" value="1"/>
</dbReference>
<evidence type="ECO:0000256" key="7">
    <source>
        <dbReference type="ARBA" id="ARBA00022918"/>
    </source>
</evidence>
<feature type="domain" description="Integrase catalytic" evidence="12">
    <location>
        <begin position="999"/>
        <end position="1158"/>
    </location>
</feature>
<name>A0ABM5K2A1_DIAVI</name>
<dbReference type="Pfam" id="PF17921">
    <property type="entry name" value="Integrase_H2C2"/>
    <property type="match status" value="1"/>
</dbReference>
<keyword evidence="2" id="KW-0808">Transferase</keyword>
<evidence type="ECO:0000256" key="8">
    <source>
        <dbReference type="PROSITE-ProRule" id="PRU00047"/>
    </source>
</evidence>